<protein>
    <submittedName>
        <fullName evidence="1">Uncharacterized protein</fullName>
    </submittedName>
</protein>
<dbReference type="AlphaFoldDB" id="A0A0A9FRT4"/>
<proteinExistence type="predicted"/>
<accession>A0A0A9FRT4</accession>
<reference evidence="1" key="1">
    <citation type="submission" date="2014-09" db="EMBL/GenBank/DDBJ databases">
        <authorList>
            <person name="Magalhaes I.L.F."/>
            <person name="Oliveira U."/>
            <person name="Santos F.R."/>
            <person name="Vidigal T.H.D.A."/>
            <person name="Brescovit A.D."/>
            <person name="Santos A.J."/>
        </authorList>
    </citation>
    <scope>NUCLEOTIDE SEQUENCE</scope>
    <source>
        <tissue evidence="1">Shoot tissue taken approximately 20 cm above the soil surface</tissue>
    </source>
</reference>
<reference evidence="1" key="2">
    <citation type="journal article" date="2015" name="Data Brief">
        <title>Shoot transcriptome of the giant reed, Arundo donax.</title>
        <authorList>
            <person name="Barrero R.A."/>
            <person name="Guerrero F.D."/>
            <person name="Moolhuijzen P."/>
            <person name="Goolsby J.A."/>
            <person name="Tidwell J."/>
            <person name="Bellgard S.E."/>
            <person name="Bellgard M.I."/>
        </authorList>
    </citation>
    <scope>NUCLEOTIDE SEQUENCE</scope>
    <source>
        <tissue evidence="1">Shoot tissue taken approximately 20 cm above the soil surface</tissue>
    </source>
</reference>
<organism evidence="1">
    <name type="scientific">Arundo donax</name>
    <name type="common">Giant reed</name>
    <name type="synonym">Donax arundinaceus</name>
    <dbReference type="NCBI Taxonomy" id="35708"/>
    <lineage>
        <taxon>Eukaryota</taxon>
        <taxon>Viridiplantae</taxon>
        <taxon>Streptophyta</taxon>
        <taxon>Embryophyta</taxon>
        <taxon>Tracheophyta</taxon>
        <taxon>Spermatophyta</taxon>
        <taxon>Magnoliopsida</taxon>
        <taxon>Liliopsida</taxon>
        <taxon>Poales</taxon>
        <taxon>Poaceae</taxon>
        <taxon>PACMAD clade</taxon>
        <taxon>Arundinoideae</taxon>
        <taxon>Arundineae</taxon>
        <taxon>Arundo</taxon>
    </lineage>
</organism>
<dbReference type="EMBL" id="GBRH01182904">
    <property type="protein sequence ID" value="JAE14992.1"/>
    <property type="molecule type" value="Transcribed_RNA"/>
</dbReference>
<name>A0A0A9FRT4_ARUDO</name>
<evidence type="ECO:0000313" key="1">
    <source>
        <dbReference type="EMBL" id="JAE14992.1"/>
    </source>
</evidence>
<sequence>MSPTLSHIHGFVPCQYVTNNLLLLPVL</sequence>